<evidence type="ECO:0000313" key="2">
    <source>
        <dbReference type="Proteomes" id="UP000183954"/>
    </source>
</evidence>
<protein>
    <submittedName>
        <fullName evidence="1">Uncharacterized protein</fullName>
    </submittedName>
</protein>
<dbReference type="Proteomes" id="UP000183954">
    <property type="component" value="Unassembled WGS sequence"/>
</dbReference>
<reference evidence="2" key="1">
    <citation type="submission" date="2016-11" db="EMBL/GenBank/DDBJ databases">
        <authorList>
            <person name="Varghese N."/>
            <person name="Submissions S."/>
        </authorList>
    </citation>
    <scope>NUCLEOTIDE SEQUENCE [LARGE SCALE GENOMIC DNA]</scope>
    <source>
        <strain evidence="2">DSM 15449</strain>
    </source>
</reference>
<dbReference type="AlphaFoldDB" id="A0A1M5YZJ5"/>
<gene>
    <name evidence="1" type="ORF">SAMN02746098_02796</name>
</gene>
<name>A0A1M5YZJ5_9FIRM</name>
<sequence>MPWAALSNSGQSLVKNSIIFVFYYPKNDSTIIGKYPREEKKAFEEGIFRAEHYFSTYSGNLKHDFKTLLNAFLGV</sequence>
<keyword evidence="2" id="KW-1185">Reference proteome</keyword>
<proteinExistence type="predicted"/>
<accession>A0A1M5YZJ5</accession>
<dbReference type="EMBL" id="FQXJ01000009">
    <property type="protein sequence ID" value="SHI17462.1"/>
    <property type="molecule type" value="Genomic_DNA"/>
</dbReference>
<evidence type="ECO:0000313" key="1">
    <source>
        <dbReference type="EMBL" id="SHI17462.1"/>
    </source>
</evidence>
<organism evidence="1 2">
    <name type="scientific">Desulfosporosinus lacus DSM 15449</name>
    <dbReference type="NCBI Taxonomy" id="1121420"/>
    <lineage>
        <taxon>Bacteria</taxon>
        <taxon>Bacillati</taxon>
        <taxon>Bacillota</taxon>
        <taxon>Clostridia</taxon>
        <taxon>Eubacteriales</taxon>
        <taxon>Desulfitobacteriaceae</taxon>
        <taxon>Desulfosporosinus</taxon>
    </lineage>
</organism>